<feature type="region of interest" description="Disordered" evidence="1">
    <location>
        <begin position="1"/>
        <end position="52"/>
    </location>
</feature>
<feature type="region of interest" description="Disordered" evidence="1">
    <location>
        <begin position="71"/>
        <end position="144"/>
    </location>
</feature>
<gene>
    <name evidence="2" type="ORF">SCWH03_45980</name>
</gene>
<evidence type="ECO:0000256" key="1">
    <source>
        <dbReference type="SAM" id="MobiDB-lite"/>
    </source>
</evidence>
<protein>
    <submittedName>
        <fullName evidence="2">Uncharacterized protein</fullName>
    </submittedName>
</protein>
<dbReference type="EMBL" id="BLLG01000016">
    <property type="protein sequence ID" value="GFH38356.1"/>
    <property type="molecule type" value="Genomic_DNA"/>
</dbReference>
<dbReference type="Proteomes" id="UP000484988">
    <property type="component" value="Unassembled WGS sequence"/>
</dbReference>
<organism evidence="2 3">
    <name type="scientific">Streptomyces pacificus</name>
    <dbReference type="NCBI Taxonomy" id="2705029"/>
    <lineage>
        <taxon>Bacteria</taxon>
        <taxon>Bacillati</taxon>
        <taxon>Actinomycetota</taxon>
        <taxon>Actinomycetes</taxon>
        <taxon>Kitasatosporales</taxon>
        <taxon>Streptomycetaceae</taxon>
        <taxon>Streptomyces</taxon>
    </lineage>
</organism>
<dbReference type="AlphaFoldDB" id="A0A6A0AZP0"/>
<keyword evidence="3" id="KW-1185">Reference proteome</keyword>
<comment type="caution">
    <text evidence="2">The sequence shown here is derived from an EMBL/GenBank/DDBJ whole genome shotgun (WGS) entry which is preliminary data.</text>
</comment>
<name>A0A6A0AZP0_9ACTN</name>
<evidence type="ECO:0000313" key="3">
    <source>
        <dbReference type="Proteomes" id="UP000484988"/>
    </source>
</evidence>
<reference evidence="2 3" key="1">
    <citation type="submission" date="2020-02" db="EMBL/GenBank/DDBJ databases">
        <title>Whole Genome Shotgun Sequence of Streptomyces sp. strain CWH03.</title>
        <authorList>
            <person name="Dohra H."/>
            <person name="Kodani S."/>
            <person name="Yamamura H."/>
        </authorList>
    </citation>
    <scope>NUCLEOTIDE SEQUENCE [LARGE SCALE GENOMIC DNA]</scope>
    <source>
        <strain evidence="2 3">CWH03</strain>
    </source>
</reference>
<accession>A0A6A0AZP0</accession>
<feature type="compositionally biased region" description="Basic residues" evidence="1">
    <location>
        <begin position="133"/>
        <end position="144"/>
    </location>
</feature>
<evidence type="ECO:0000313" key="2">
    <source>
        <dbReference type="EMBL" id="GFH38356.1"/>
    </source>
</evidence>
<feature type="compositionally biased region" description="Low complexity" evidence="1">
    <location>
        <begin position="103"/>
        <end position="121"/>
    </location>
</feature>
<proteinExistence type="predicted"/>
<feature type="compositionally biased region" description="Pro residues" evidence="1">
    <location>
        <begin position="93"/>
        <end position="102"/>
    </location>
</feature>
<sequence length="144" mass="14711">MSFTFAGRGATGSLVLPATPSSREPRPADDPGAGVFLTSGRSPDHAMPPRSAAFMPTHAYSCLLIRGPSLLLPSAPRPLPQPVRSVAVRTGPGPRPGHPHGPPAWAAGAVAAPSSPPLAGLRRGEGGPGARPGRTRSVRRSRTP</sequence>